<keyword evidence="1" id="KW-1185">Reference proteome</keyword>
<dbReference type="WBParaSite" id="MBELARI_LOCUS18925">
    <property type="protein sequence ID" value="MBELARI_LOCUS18925"/>
    <property type="gene ID" value="MBELARI_LOCUS18925"/>
</dbReference>
<proteinExistence type="predicted"/>
<evidence type="ECO:0008006" key="3">
    <source>
        <dbReference type="Google" id="ProtNLM"/>
    </source>
</evidence>
<sequence>MDPDDLSTKQARVLMDYDAVLPNQDHYLFVKLQILIVYRLPGMDPEFVMAEKGGSRGKVPISYLEIL</sequence>
<dbReference type="SUPFAM" id="SSF50044">
    <property type="entry name" value="SH3-domain"/>
    <property type="match status" value="1"/>
</dbReference>
<organism evidence="1 2">
    <name type="scientific">Mesorhabditis belari</name>
    <dbReference type="NCBI Taxonomy" id="2138241"/>
    <lineage>
        <taxon>Eukaryota</taxon>
        <taxon>Metazoa</taxon>
        <taxon>Ecdysozoa</taxon>
        <taxon>Nematoda</taxon>
        <taxon>Chromadorea</taxon>
        <taxon>Rhabditida</taxon>
        <taxon>Rhabditina</taxon>
        <taxon>Rhabditomorpha</taxon>
        <taxon>Rhabditoidea</taxon>
        <taxon>Rhabditidae</taxon>
        <taxon>Mesorhabditinae</taxon>
        <taxon>Mesorhabditis</taxon>
    </lineage>
</organism>
<evidence type="ECO:0000313" key="2">
    <source>
        <dbReference type="WBParaSite" id="MBELARI_LOCUS18925"/>
    </source>
</evidence>
<dbReference type="AlphaFoldDB" id="A0AAF3EXL2"/>
<dbReference type="Gene3D" id="2.30.30.40">
    <property type="entry name" value="SH3 Domains"/>
    <property type="match status" value="1"/>
</dbReference>
<name>A0AAF3EXL2_9BILA</name>
<reference evidence="2" key="1">
    <citation type="submission" date="2024-02" db="UniProtKB">
        <authorList>
            <consortium name="WormBaseParasite"/>
        </authorList>
    </citation>
    <scope>IDENTIFICATION</scope>
</reference>
<protein>
    <recommendedName>
        <fullName evidence="3">SH3 domain-containing protein</fullName>
    </recommendedName>
</protein>
<dbReference type="Proteomes" id="UP000887575">
    <property type="component" value="Unassembled WGS sequence"/>
</dbReference>
<accession>A0AAF3EXL2</accession>
<evidence type="ECO:0000313" key="1">
    <source>
        <dbReference type="Proteomes" id="UP000887575"/>
    </source>
</evidence>
<dbReference type="InterPro" id="IPR036028">
    <property type="entry name" value="SH3-like_dom_sf"/>
</dbReference>